<feature type="domain" description="Peptidase M16 N-terminal" evidence="1">
    <location>
        <begin position="52"/>
        <end position="168"/>
    </location>
</feature>
<dbReference type="SUPFAM" id="SSF63411">
    <property type="entry name" value="LuxS/MPP-like metallohydrolase"/>
    <property type="match status" value="2"/>
</dbReference>
<dbReference type="PANTHER" id="PTHR11851:SF224">
    <property type="entry name" value="PROCESSING PROTEASE"/>
    <property type="match status" value="1"/>
</dbReference>
<gene>
    <name evidence="3" type="ORF">QQ008_19525</name>
    <name evidence="4" type="ORF">QQ008_30345</name>
</gene>
<dbReference type="InterPro" id="IPR011765">
    <property type="entry name" value="Pept_M16_N"/>
</dbReference>
<accession>A0ABT8KY67</accession>
<sequence>MKKYILFILTLVFISEISLAQLDRSQLPKPGKAREIQIGNYKSFTLKNGLKVFVVENHKLPRVSFNLVLDRGPISEGDKAGYLSMVGQMMRRGTTSRTKAQIDEEIDFIGASLGAGSSSVFGSSLTKHTETLLDLMTDILYNPTFPQEELDKIKTQTLSGLASQKDDPDAISGNVSTVLLFGKDHPYGELETEETVGNITIEDIRNYYQNYYKPNIAYLAIVGDINFKNAQKLVQKYFGKWEKGDVSKKQWDKPQAPSNTKVALVDRSASVQSVIDITYPVELKPGSEDAIKTSVLNQILGGGGSARLFMNLREDKGYTYGAYSSLSSDRLIGSFSAGASVRNEVTDSSIVEIIYELNKIRDEKASQEELDLAINSIAGSFARSLEQPQTIANFAINTARYNLSKDYYANYIKNVQAVTLEDVQTMAKKYIKPENAHIVVVGKGSEIADKLKAFGELKYYDIYGEEYTPKTGADLPADLTADKVIANYIKAIGGKSKLESVKNLQTVSEASLQGQTMTITTANSAPDKAYVSVVFGGVMEVQKVVFDGNSLGNWTQGQRAPEDAEKTKDAAVEYAMFAELLYKEHNVKRELTGVENIDGKEAYAIELTYPSGSKVLNHYSVESGLKIRQTSTVQGPQGEITQAVDITDYKEVDGILIPHTMKIPIGPGMKIDANIKSIDINKGVDESLFKID</sequence>
<dbReference type="EMBL" id="JAUJEA010000028">
    <property type="protein sequence ID" value="MDN5205719.1"/>
    <property type="molecule type" value="Genomic_DNA"/>
</dbReference>
<protein>
    <submittedName>
        <fullName evidence="4">Insulinase family protein</fullName>
    </submittedName>
</protein>
<dbReference type="Proteomes" id="UP001172082">
    <property type="component" value="Unassembled WGS sequence"/>
</dbReference>
<name>A0ABT8KY67_9BACT</name>
<proteinExistence type="predicted"/>
<dbReference type="InterPro" id="IPR007863">
    <property type="entry name" value="Peptidase_M16_C"/>
</dbReference>
<evidence type="ECO:0000313" key="4">
    <source>
        <dbReference type="EMBL" id="MDN5205719.1"/>
    </source>
</evidence>
<dbReference type="Gene3D" id="3.30.830.10">
    <property type="entry name" value="Metalloenzyme, LuxS/M16 peptidase-like"/>
    <property type="match status" value="2"/>
</dbReference>
<comment type="caution">
    <text evidence="4">The sequence shown here is derived from an EMBL/GenBank/DDBJ whole genome shotgun (WGS) entry which is preliminary data.</text>
</comment>
<dbReference type="Pfam" id="PF05193">
    <property type="entry name" value="Peptidase_M16_C"/>
    <property type="match status" value="1"/>
</dbReference>
<dbReference type="EMBL" id="JAUJEA010000007">
    <property type="protein sequence ID" value="MDN5203588.1"/>
    <property type="molecule type" value="Genomic_DNA"/>
</dbReference>
<evidence type="ECO:0000259" key="2">
    <source>
        <dbReference type="Pfam" id="PF05193"/>
    </source>
</evidence>
<dbReference type="RefSeq" id="WP_346753609.1">
    <property type="nucleotide sequence ID" value="NZ_JAUJEA010000007.1"/>
</dbReference>
<dbReference type="Pfam" id="PF00675">
    <property type="entry name" value="Peptidase_M16"/>
    <property type="match status" value="1"/>
</dbReference>
<evidence type="ECO:0000313" key="5">
    <source>
        <dbReference type="Proteomes" id="UP001172082"/>
    </source>
</evidence>
<keyword evidence="5" id="KW-1185">Reference proteome</keyword>
<dbReference type="InterPro" id="IPR050361">
    <property type="entry name" value="MPP/UQCRC_Complex"/>
</dbReference>
<dbReference type="InterPro" id="IPR011249">
    <property type="entry name" value="Metalloenz_LuxS/M16"/>
</dbReference>
<dbReference type="PANTHER" id="PTHR11851">
    <property type="entry name" value="METALLOPROTEASE"/>
    <property type="match status" value="1"/>
</dbReference>
<evidence type="ECO:0000259" key="1">
    <source>
        <dbReference type="Pfam" id="PF00675"/>
    </source>
</evidence>
<reference evidence="4" key="1">
    <citation type="submission" date="2023-06" db="EMBL/GenBank/DDBJ databases">
        <title>Genomic of Parafulvivirga corallium.</title>
        <authorList>
            <person name="Wang G."/>
        </authorList>
    </citation>
    <scope>NUCLEOTIDE SEQUENCE</scope>
    <source>
        <strain evidence="4">BMA10</strain>
    </source>
</reference>
<organism evidence="4 5">
    <name type="scientific">Splendidivirga corallicola</name>
    <dbReference type="NCBI Taxonomy" id="3051826"/>
    <lineage>
        <taxon>Bacteria</taxon>
        <taxon>Pseudomonadati</taxon>
        <taxon>Bacteroidota</taxon>
        <taxon>Cytophagia</taxon>
        <taxon>Cytophagales</taxon>
        <taxon>Splendidivirgaceae</taxon>
        <taxon>Splendidivirga</taxon>
    </lineage>
</organism>
<feature type="domain" description="Peptidase M16 C-terminal" evidence="2">
    <location>
        <begin position="198"/>
        <end position="376"/>
    </location>
</feature>
<dbReference type="Gene3D" id="2.50.20.10">
    <property type="entry name" value="Lipoprotein localisation LolA/LolB/LppX"/>
    <property type="match status" value="1"/>
</dbReference>
<evidence type="ECO:0000313" key="3">
    <source>
        <dbReference type="EMBL" id="MDN5203588.1"/>
    </source>
</evidence>